<feature type="transmembrane region" description="Helical" evidence="8">
    <location>
        <begin position="184"/>
        <end position="204"/>
    </location>
</feature>
<dbReference type="InterPro" id="IPR000620">
    <property type="entry name" value="EamA_dom"/>
</dbReference>
<dbReference type="GO" id="GO:0005886">
    <property type="term" value="C:plasma membrane"/>
    <property type="evidence" value="ECO:0007669"/>
    <property type="project" value="UniProtKB-SubCell"/>
</dbReference>
<feature type="transmembrane region" description="Helical" evidence="8">
    <location>
        <begin position="42"/>
        <end position="63"/>
    </location>
</feature>
<evidence type="ECO:0000256" key="7">
    <source>
        <dbReference type="ARBA" id="ARBA00023136"/>
    </source>
</evidence>
<reference evidence="10" key="1">
    <citation type="submission" date="2020-04" db="EMBL/GenBank/DDBJ databases">
        <title>Deep metagenomics examines the oral microbiome during advanced dental caries in children, revealing novel taxa and co-occurrences with host molecules.</title>
        <authorList>
            <person name="Baker J.L."/>
            <person name="Morton J.T."/>
            <person name="Dinis M."/>
            <person name="Alvarez R."/>
            <person name="Tran N.C."/>
            <person name="Knight R."/>
            <person name="Edlund A."/>
        </authorList>
    </citation>
    <scope>NUCLEOTIDE SEQUENCE</scope>
    <source>
        <strain evidence="10">JCVI_29_bin.11</strain>
    </source>
</reference>
<sequence>MSETQKHTTRNGFITIIGTYLIWGMLPLYFVLMTPAGPIEIVVARVVFSLIFCALLLPLVRATADFRRTLRNRRIMLVLTAASILICANWLIYVVATTTGHTIDVSLGYFINPLVSVVLGVIFLQERLRAAQWVSVAISCIAVLMMSLIYGQVPWTGLGVAFTFGIYGLLKARIAHEVSPIVSLSLETLILAPFGVIALFVLNAQGQMTLFSEGTGHFWLLASTGVVTVVPLMLFAAATKALPLSVIGMVQYLGPTIQFVLAITVLHERMSPDKVLGLGLIWVALIIFTVDALRASRSYRASALSDPETGMIPLVQAENVQAEDAQILLEEQEQTQRSENK</sequence>
<evidence type="ECO:0000256" key="8">
    <source>
        <dbReference type="SAM" id="Phobius"/>
    </source>
</evidence>
<feature type="transmembrane region" description="Helical" evidence="8">
    <location>
        <begin position="131"/>
        <end position="149"/>
    </location>
</feature>
<gene>
    <name evidence="10" type="primary">rarD</name>
    <name evidence="10" type="ORF">HXO58_03190</name>
</gene>
<keyword evidence="4" id="KW-1003">Cell membrane</keyword>
<evidence type="ECO:0000313" key="10">
    <source>
        <dbReference type="EMBL" id="MBF1658825.1"/>
    </source>
</evidence>
<feature type="transmembrane region" description="Helical" evidence="8">
    <location>
        <begin position="107"/>
        <end position="124"/>
    </location>
</feature>
<comment type="similarity">
    <text evidence="2">Belongs to the EamA transporter family.</text>
</comment>
<dbReference type="Proteomes" id="UP000713964">
    <property type="component" value="Unassembled WGS sequence"/>
</dbReference>
<organism evidence="10 11">
    <name type="scientific">Rothia mucilaginosa</name>
    <dbReference type="NCBI Taxonomy" id="43675"/>
    <lineage>
        <taxon>Bacteria</taxon>
        <taxon>Bacillati</taxon>
        <taxon>Actinomycetota</taxon>
        <taxon>Actinomycetes</taxon>
        <taxon>Micrococcales</taxon>
        <taxon>Micrococcaceae</taxon>
        <taxon>Rothia</taxon>
    </lineage>
</organism>
<keyword evidence="6 8" id="KW-1133">Transmembrane helix</keyword>
<feature type="transmembrane region" description="Helical" evidence="8">
    <location>
        <begin position="275"/>
        <end position="293"/>
    </location>
</feature>
<dbReference type="EMBL" id="JABZXL010000006">
    <property type="protein sequence ID" value="MBF1658825.1"/>
    <property type="molecule type" value="Genomic_DNA"/>
</dbReference>
<evidence type="ECO:0000256" key="1">
    <source>
        <dbReference type="ARBA" id="ARBA00004651"/>
    </source>
</evidence>
<dbReference type="NCBIfam" id="TIGR00688">
    <property type="entry name" value="rarD"/>
    <property type="match status" value="1"/>
</dbReference>
<protein>
    <submittedName>
        <fullName evidence="10">EamA family transporter RarD</fullName>
    </submittedName>
</protein>
<evidence type="ECO:0000256" key="5">
    <source>
        <dbReference type="ARBA" id="ARBA00022692"/>
    </source>
</evidence>
<evidence type="ECO:0000259" key="9">
    <source>
        <dbReference type="Pfam" id="PF00892"/>
    </source>
</evidence>
<feature type="transmembrane region" description="Helical" evidence="8">
    <location>
        <begin position="216"/>
        <end position="237"/>
    </location>
</feature>
<dbReference type="Gene3D" id="1.10.3730.20">
    <property type="match status" value="1"/>
</dbReference>
<keyword evidence="3" id="KW-0813">Transport</keyword>
<evidence type="ECO:0000256" key="2">
    <source>
        <dbReference type="ARBA" id="ARBA00007362"/>
    </source>
</evidence>
<evidence type="ECO:0000256" key="6">
    <source>
        <dbReference type="ARBA" id="ARBA00022989"/>
    </source>
</evidence>
<evidence type="ECO:0000256" key="3">
    <source>
        <dbReference type="ARBA" id="ARBA00022448"/>
    </source>
</evidence>
<dbReference type="Pfam" id="PF00892">
    <property type="entry name" value="EamA"/>
    <property type="match status" value="2"/>
</dbReference>
<dbReference type="SUPFAM" id="SSF103481">
    <property type="entry name" value="Multidrug resistance efflux transporter EmrE"/>
    <property type="match status" value="2"/>
</dbReference>
<dbReference type="InterPro" id="IPR037185">
    <property type="entry name" value="EmrE-like"/>
</dbReference>
<feature type="transmembrane region" description="Helical" evidence="8">
    <location>
        <begin position="244"/>
        <end position="263"/>
    </location>
</feature>
<comment type="subcellular location">
    <subcellularLocation>
        <location evidence="1">Cell membrane</location>
        <topology evidence="1">Multi-pass membrane protein</topology>
    </subcellularLocation>
</comment>
<accession>A0A930KZS6</accession>
<feature type="transmembrane region" description="Helical" evidence="8">
    <location>
        <begin position="75"/>
        <end position="95"/>
    </location>
</feature>
<dbReference type="InterPro" id="IPR004626">
    <property type="entry name" value="RarD"/>
</dbReference>
<feature type="domain" description="EamA" evidence="9">
    <location>
        <begin position="157"/>
        <end position="288"/>
    </location>
</feature>
<proteinExistence type="inferred from homology"/>
<dbReference type="PANTHER" id="PTHR22911">
    <property type="entry name" value="ACYL-MALONYL CONDENSING ENZYME-RELATED"/>
    <property type="match status" value="1"/>
</dbReference>
<dbReference type="AlphaFoldDB" id="A0A930KZS6"/>
<keyword evidence="7 8" id="KW-0472">Membrane</keyword>
<feature type="transmembrane region" description="Helical" evidence="8">
    <location>
        <begin position="155"/>
        <end position="172"/>
    </location>
</feature>
<dbReference type="PANTHER" id="PTHR22911:SF137">
    <property type="entry name" value="SOLUTE CARRIER FAMILY 35 MEMBER G2-RELATED"/>
    <property type="match status" value="1"/>
</dbReference>
<evidence type="ECO:0000256" key="4">
    <source>
        <dbReference type="ARBA" id="ARBA00022475"/>
    </source>
</evidence>
<keyword evidence="5 8" id="KW-0812">Transmembrane</keyword>
<comment type="caution">
    <text evidence="10">The sequence shown here is derived from an EMBL/GenBank/DDBJ whole genome shotgun (WGS) entry which is preliminary data.</text>
</comment>
<feature type="domain" description="EamA" evidence="9">
    <location>
        <begin position="12"/>
        <end position="147"/>
    </location>
</feature>
<feature type="transmembrane region" description="Helical" evidence="8">
    <location>
        <begin position="12"/>
        <end position="30"/>
    </location>
</feature>
<name>A0A930KZS6_9MICC</name>
<evidence type="ECO:0000313" key="11">
    <source>
        <dbReference type="Proteomes" id="UP000713964"/>
    </source>
</evidence>